<feature type="transmembrane region" description="Helical" evidence="1">
    <location>
        <begin position="287"/>
        <end position="311"/>
    </location>
</feature>
<organism evidence="2 3">
    <name type="scientific">Caenorhabditis nigoni</name>
    <dbReference type="NCBI Taxonomy" id="1611254"/>
    <lineage>
        <taxon>Eukaryota</taxon>
        <taxon>Metazoa</taxon>
        <taxon>Ecdysozoa</taxon>
        <taxon>Nematoda</taxon>
        <taxon>Chromadorea</taxon>
        <taxon>Rhabditida</taxon>
        <taxon>Rhabditina</taxon>
        <taxon>Rhabditomorpha</taxon>
        <taxon>Rhabditoidea</taxon>
        <taxon>Rhabditidae</taxon>
        <taxon>Peloderinae</taxon>
        <taxon>Caenorhabditis</taxon>
    </lineage>
</organism>
<accession>A0A2G5SEJ0</accession>
<feature type="transmembrane region" description="Helical" evidence="1">
    <location>
        <begin position="212"/>
        <end position="231"/>
    </location>
</feature>
<comment type="caution">
    <text evidence="2">The sequence shown here is derived from an EMBL/GenBank/DDBJ whole genome shotgun (WGS) entry which is preliminary data.</text>
</comment>
<evidence type="ECO:0000313" key="3">
    <source>
        <dbReference type="Proteomes" id="UP000230233"/>
    </source>
</evidence>
<feature type="transmembrane region" description="Helical" evidence="1">
    <location>
        <begin position="252"/>
        <end position="281"/>
    </location>
</feature>
<dbReference type="AlphaFoldDB" id="A0A2G5SEJ0"/>
<dbReference type="GO" id="GO:0038022">
    <property type="term" value="F:G protein-coupled olfactory receptor activity"/>
    <property type="evidence" value="ECO:0007669"/>
    <property type="project" value="TreeGrafter"/>
</dbReference>
<evidence type="ECO:0000256" key="1">
    <source>
        <dbReference type="SAM" id="Phobius"/>
    </source>
</evidence>
<keyword evidence="1" id="KW-0812">Transmembrane</keyword>
<evidence type="ECO:0000313" key="2">
    <source>
        <dbReference type="EMBL" id="PIC13352.1"/>
    </source>
</evidence>
<dbReference type="SUPFAM" id="SSF81321">
    <property type="entry name" value="Family A G protein-coupled receptor-like"/>
    <property type="match status" value="1"/>
</dbReference>
<reference evidence="3" key="1">
    <citation type="submission" date="2017-10" db="EMBL/GenBank/DDBJ databases">
        <title>Rapid genome shrinkage in a self-fertile nematode reveals novel sperm competition proteins.</title>
        <authorList>
            <person name="Yin D."/>
            <person name="Schwarz E.M."/>
            <person name="Thomas C.G."/>
            <person name="Felde R.L."/>
            <person name="Korf I.F."/>
            <person name="Cutter A.D."/>
            <person name="Schartner C.M."/>
            <person name="Ralston E.J."/>
            <person name="Meyer B.J."/>
            <person name="Haag E.S."/>
        </authorList>
    </citation>
    <scope>NUCLEOTIDE SEQUENCE [LARGE SCALE GENOMIC DNA]</scope>
    <source>
        <strain evidence="3">JU1422</strain>
    </source>
</reference>
<dbReference type="GO" id="GO:0005886">
    <property type="term" value="C:plasma membrane"/>
    <property type="evidence" value="ECO:0007669"/>
    <property type="project" value="TreeGrafter"/>
</dbReference>
<dbReference type="InterPro" id="IPR019428">
    <property type="entry name" value="7TM_GPCR_serpentine_rcpt_Str"/>
</dbReference>
<feature type="transmembrane region" description="Helical" evidence="1">
    <location>
        <begin position="134"/>
        <end position="155"/>
    </location>
</feature>
<dbReference type="GO" id="GO:0042048">
    <property type="term" value="P:olfactory behavior"/>
    <property type="evidence" value="ECO:0007669"/>
    <property type="project" value="TreeGrafter"/>
</dbReference>
<dbReference type="Pfam" id="PF10326">
    <property type="entry name" value="7TM_GPCR_Str"/>
    <property type="match status" value="1"/>
</dbReference>
<proteinExistence type="predicted"/>
<keyword evidence="1" id="KW-1133">Transmembrane helix</keyword>
<name>A0A2G5SEJ0_9PELO</name>
<dbReference type="PANTHER" id="PTHR22943:SF86">
    <property type="entry name" value="SEVEN TM RECEPTOR"/>
    <property type="match status" value="1"/>
</dbReference>
<dbReference type="EMBL" id="PDUG01000013">
    <property type="protein sequence ID" value="PIC13352.1"/>
    <property type="molecule type" value="Genomic_DNA"/>
</dbReference>
<dbReference type="OrthoDB" id="5782243at2759"/>
<dbReference type="Proteomes" id="UP000230233">
    <property type="component" value="Unassembled WGS sequence"/>
</dbReference>
<feature type="transmembrane region" description="Helical" evidence="1">
    <location>
        <begin position="90"/>
        <end position="114"/>
    </location>
</feature>
<protein>
    <submittedName>
        <fullName evidence="2">Uncharacterized protein</fullName>
    </submittedName>
</protein>
<feature type="transmembrane region" description="Helical" evidence="1">
    <location>
        <begin position="46"/>
        <end position="69"/>
    </location>
</feature>
<keyword evidence="1" id="KW-0472">Membrane</keyword>
<dbReference type="PANTHER" id="PTHR22943">
    <property type="entry name" value="7-TRANSMEMBRANE DOMAIN RECEPTOR C.ELEGANS"/>
    <property type="match status" value="1"/>
</dbReference>
<gene>
    <name evidence="2" type="ORF">B9Z55_027754</name>
</gene>
<keyword evidence="3" id="KW-1185">Reference proteome</keyword>
<sequence>MTRYTWLPIFNKIQKGCTCFGMTVNALLVPLIIFKSPKDLDLYKYMMIYIACFEIFFGCVELLTIPDFFTKGSSFFVMVDPRKTIIPQGWIQSADLLFCGSFAVSLGIFGFQFAYRYQVLKGNKDWTESTFKNFIFWMGSPLVLACIWSVALGIFMPLNPYVKTVLIRESVFSGDLDLDTIGFIGALFYPVLDDGTKIINWDSFRGVSVTTTILMSSEFAMFFFAMKCFLATKSLMAQAGHSKSFRRLQWQLFYALVLQTMIPITFIQGPFTVIYFTTIILDDSFEFLGHFLALSITMYLATDAFPTIFIIKQYRDTLISYFKRAKLIKVKPQQPASMTSVQLKVL</sequence>